<feature type="compositionally biased region" description="Polar residues" evidence="1">
    <location>
        <begin position="338"/>
        <end position="352"/>
    </location>
</feature>
<feature type="compositionally biased region" description="Polar residues" evidence="1">
    <location>
        <begin position="297"/>
        <end position="315"/>
    </location>
</feature>
<feature type="region of interest" description="Disordered" evidence="1">
    <location>
        <begin position="821"/>
        <end position="877"/>
    </location>
</feature>
<feature type="region of interest" description="Disordered" evidence="1">
    <location>
        <begin position="581"/>
        <end position="763"/>
    </location>
</feature>
<feature type="compositionally biased region" description="Basic and acidic residues" evidence="1">
    <location>
        <begin position="558"/>
        <end position="568"/>
    </location>
</feature>
<protein>
    <submittedName>
        <fullName evidence="2">Uncharacterized protein</fullName>
    </submittedName>
</protein>
<gene>
    <name evidence="2" type="ORF">PRK78_005728</name>
</gene>
<feature type="compositionally biased region" description="Basic residues" evidence="1">
    <location>
        <begin position="37"/>
        <end position="46"/>
    </location>
</feature>
<dbReference type="AlphaFoldDB" id="A0AAF0DKS6"/>
<dbReference type="EMBL" id="CP120629">
    <property type="protein sequence ID" value="WEW60243.1"/>
    <property type="molecule type" value="Genomic_DNA"/>
</dbReference>
<feature type="compositionally biased region" description="Basic and acidic residues" evidence="1">
    <location>
        <begin position="146"/>
        <end position="177"/>
    </location>
</feature>
<proteinExistence type="predicted"/>
<feature type="region of interest" description="Disordered" evidence="1">
    <location>
        <begin position="1"/>
        <end position="352"/>
    </location>
</feature>
<evidence type="ECO:0000256" key="1">
    <source>
        <dbReference type="SAM" id="MobiDB-lite"/>
    </source>
</evidence>
<feature type="compositionally biased region" description="Polar residues" evidence="1">
    <location>
        <begin position="205"/>
        <end position="216"/>
    </location>
</feature>
<name>A0AAF0DKS6_9EURO</name>
<feature type="compositionally biased region" description="Polar residues" evidence="1">
    <location>
        <begin position="512"/>
        <end position="524"/>
    </location>
</feature>
<feature type="compositionally biased region" description="Polar residues" evidence="1">
    <location>
        <begin position="17"/>
        <end position="36"/>
    </location>
</feature>
<evidence type="ECO:0000313" key="2">
    <source>
        <dbReference type="EMBL" id="WEW60243.1"/>
    </source>
</evidence>
<feature type="compositionally biased region" description="Low complexity" evidence="1">
    <location>
        <begin position="586"/>
        <end position="598"/>
    </location>
</feature>
<feature type="compositionally biased region" description="Polar residues" evidence="1">
    <location>
        <begin position="537"/>
        <end position="556"/>
    </location>
</feature>
<accession>A0AAF0DKS6</accession>
<sequence>MAGYHPDYLHDDRARTGSGSPLTPFSPTQPPSFKTNVNRKKTKRWVNAKTYTYDGDDWGDSGDDDAADADSDPRQSHAPSVPEDRDGLGKPPARFPEPTNRSSSASSVTRRQIPAGAARFQTEQMSVPNYQEDNSPKPLPFVRPADIYKRLSEEREKQRMKVAEASRASHESDRHSEAASAQHVPPLTQRNALQRPTFPQDRSEQISSPNHSFDNTPQPPSGSADGSQRFAHATNPIDTPKTTNKDDKATDLPQVTIDNPPGLEPFTTPDQVAKLPELRRLSDFADDFMNPAGGQPVQDSRAAQETSAEPSSQTSELDRNRSLGFRSVVHQAFDVPDTPTTDTGSIARSDSNTTSLISPIIRSNTMSFAAENRAPTIQEEPVEQDVQNVASRSQTPPVLGFKPGHRRSLTPPNSNNSPARRPVVTAGEPMFRSESARTLDASSAESKYRPDSDTTQTQAEPSIKSHHSAAEAAKDAAPSYQQSNESESAKNHQQTPQPPTLDTRPLPPETRVSPSSADPSSANELNDRLRDEIIRSLTPSSSIQAEDAQPLTSSNVGHEPRSRIRHESTLIPSAYDSYWNEQSGLSFSSSPVSPVDPSACTNPQINAEQNSPLPQAREGEEMLQPLDRNPDTTSNVAHPPLKKKFSWEMDSEEDEPAPSADEPQPKPQISVVGPTTQMPIATDTIRKVEDTDSNFPQGHVFEHADRRSSVMTGADPATPVAEEVLSDPCPKSPKEPLATLSPSDDAKLLPEHGPSGPSVNAPAVDSEKLLGFREIMSLKTSNQKIAAFNRTREQFAATDTGLQDWLRQAAENLSEHADLVQRNGELPPGSSISHKSTTSRSKFPILSSGSGPSRTHIRHASGTPLSSMMHSQQVQAKGKDLLHSAGVLGGKAGDAAKGLFAKGRNKFRHSGSADKVDI</sequence>
<feature type="compositionally biased region" description="Low complexity" evidence="1">
    <location>
        <begin position="830"/>
        <end position="842"/>
    </location>
</feature>
<feature type="compositionally biased region" description="Polar residues" evidence="1">
    <location>
        <begin position="479"/>
        <end position="495"/>
    </location>
</feature>
<feature type="region of interest" description="Disordered" evidence="1">
    <location>
        <begin position="374"/>
        <end position="568"/>
    </location>
</feature>
<keyword evidence="3" id="KW-1185">Reference proteome</keyword>
<feature type="compositionally biased region" description="Basic and acidic residues" evidence="1">
    <location>
        <begin position="525"/>
        <end position="534"/>
    </location>
</feature>
<feature type="compositionally biased region" description="Polar residues" evidence="1">
    <location>
        <begin position="121"/>
        <end position="133"/>
    </location>
</feature>
<feature type="compositionally biased region" description="Polar residues" evidence="1">
    <location>
        <begin position="863"/>
        <end position="875"/>
    </location>
</feature>
<dbReference type="Proteomes" id="UP001219355">
    <property type="component" value="Chromosome 3"/>
</dbReference>
<organism evidence="2 3">
    <name type="scientific">Emydomyces testavorans</name>
    <dbReference type="NCBI Taxonomy" id="2070801"/>
    <lineage>
        <taxon>Eukaryota</taxon>
        <taxon>Fungi</taxon>
        <taxon>Dikarya</taxon>
        <taxon>Ascomycota</taxon>
        <taxon>Pezizomycotina</taxon>
        <taxon>Eurotiomycetes</taxon>
        <taxon>Eurotiomycetidae</taxon>
        <taxon>Onygenales</taxon>
        <taxon>Nannizziopsiaceae</taxon>
        <taxon>Emydomyces</taxon>
    </lineage>
</organism>
<feature type="compositionally biased region" description="Polar residues" evidence="1">
    <location>
        <begin position="385"/>
        <end position="396"/>
    </location>
</feature>
<feature type="compositionally biased region" description="Acidic residues" evidence="1">
    <location>
        <begin position="54"/>
        <end position="70"/>
    </location>
</feature>
<evidence type="ECO:0000313" key="3">
    <source>
        <dbReference type="Proteomes" id="UP001219355"/>
    </source>
</evidence>
<feature type="compositionally biased region" description="Polar residues" evidence="1">
    <location>
        <begin position="99"/>
        <end position="110"/>
    </location>
</feature>
<feature type="compositionally biased region" description="Polar residues" evidence="1">
    <location>
        <begin position="599"/>
        <end position="613"/>
    </location>
</feature>
<reference evidence="2" key="1">
    <citation type="submission" date="2023-03" db="EMBL/GenBank/DDBJ databases">
        <title>Emydomyces testavorans Genome Sequence.</title>
        <authorList>
            <person name="Hoyer L."/>
        </authorList>
    </citation>
    <scope>NUCLEOTIDE SEQUENCE</scope>
    <source>
        <strain evidence="2">16-2883</strain>
    </source>
</reference>